<dbReference type="AlphaFoldDB" id="A0A2W7N9W2"/>
<evidence type="ECO:0000256" key="4">
    <source>
        <dbReference type="ARBA" id="ARBA00023125"/>
    </source>
</evidence>
<dbReference type="InterPro" id="IPR004839">
    <property type="entry name" value="Aminotransferase_I/II_large"/>
</dbReference>
<dbReference type="CDD" id="cd07377">
    <property type="entry name" value="WHTH_GntR"/>
    <property type="match status" value="1"/>
</dbReference>
<dbReference type="InterPro" id="IPR051446">
    <property type="entry name" value="HTH_trans_reg/aminotransferase"/>
</dbReference>
<dbReference type="OrthoDB" id="9808770at2"/>
<dbReference type="SUPFAM" id="SSF46785">
    <property type="entry name" value="Winged helix' DNA-binding domain"/>
    <property type="match status" value="1"/>
</dbReference>
<dbReference type="InterPro" id="IPR015421">
    <property type="entry name" value="PyrdxlP-dep_Trfase_major"/>
</dbReference>
<dbReference type="GO" id="GO:0003677">
    <property type="term" value="F:DNA binding"/>
    <property type="evidence" value="ECO:0007669"/>
    <property type="project" value="UniProtKB-KW"/>
</dbReference>
<evidence type="ECO:0000256" key="5">
    <source>
        <dbReference type="ARBA" id="ARBA00023163"/>
    </source>
</evidence>
<evidence type="ECO:0000256" key="1">
    <source>
        <dbReference type="ARBA" id="ARBA00005384"/>
    </source>
</evidence>
<dbReference type="GO" id="GO:0030170">
    <property type="term" value="F:pyridoxal phosphate binding"/>
    <property type="evidence" value="ECO:0007669"/>
    <property type="project" value="InterPro"/>
</dbReference>
<dbReference type="PANTHER" id="PTHR46577">
    <property type="entry name" value="HTH-TYPE TRANSCRIPTIONAL REGULATORY PROTEIN GABR"/>
    <property type="match status" value="1"/>
</dbReference>
<dbReference type="PROSITE" id="PS50949">
    <property type="entry name" value="HTH_GNTR"/>
    <property type="match status" value="1"/>
</dbReference>
<dbReference type="InterPro" id="IPR036388">
    <property type="entry name" value="WH-like_DNA-bd_sf"/>
</dbReference>
<dbReference type="Pfam" id="PF00155">
    <property type="entry name" value="Aminotran_1_2"/>
    <property type="match status" value="1"/>
</dbReference>
<evidence type="ECO:0000256" key="2">
    <source>
        <dbReference type="ARBA" id="ARBA00022898"/>
    </source>
</evidence>
<sequence length="477" mass="51195">MVKPLSLAILCRLDISRAEPLPVQIYRDLLAAIRDGRLRHGSRLPASRGAAGELGVSRGTINVAYDLLRAEGVIEVRPGAAPRVVAATEPPPFSQAVRAFAPSARGARLSVDPRRETAGAPEGIMAPGEPSETLFPRDEWGRALRRAARRMHGTRAAYGDPHGLPDLRLILSERLAQDRGVFADPGQILITTGTQGSLSLATRMTSDPHDLAAIEDPGYLGARVAFEGAGLRLATLPVDEHGARPDVLPEEARLIYLTPSNQYPTGVRLSHARRRVFLDRAEVMGALILEDDYDSEFHWRGREIAALAAEGPEARVIYAGSAAKVLMPALRIGWLVVPDALVDPFRAAARNCGLMANLHAQAALAEMMRSGRYRAQLGRIARVYAARGLALAEALDGIDGLSVRPPDGGVQLAIRFEDGRSETEAIVALSAKGFSPSRLSRYMLTGCVSGLVVGFADATPERIALFVRTLIETPCSG</sequence>
<gene>
    <name evidence="8" type="ORF">LX81_03205</name>
</gene>
<feature type="domain" description="HTH gntR-type" evidence="7">
    <location>
        <begin position="19"/>
        <end position="87"/>
    </location>
</feature>
<keyword evidence="3" id="KW-0805">Transcription regulation</keyword>
<comment type="caution">
    <text evidence="8">The sequence shown here is derived from an EMBL/GenBank/DDBJ whole genome shotgun (WGS) entry which is preliminary data.</text>
</comment>
<proteinExistence type="inferred from homology"/>
<dbReference type="SUPFAM" id="SSF53383">
    <property type="entry name" value="PLP-dependent transferases"/>
    <property type="match status" value="1"/>
</dbReference>
<dbReference type="Pfam" id="PF00392">
    <property type="entry name" value="GntR"/>
    <property type="match status" value="1"/>
</dbReference>
<keyword evidence="8" id="KW-0808">Transferase</keyword>
<evidence type="ECO:0000313" key="8">
    <source>
        <dbReference type="EMBL" id="PZX13654.1"/>
    </source>
</evidence>
<keyword evidence="4" id="KW-0238">DNA-binding</keyword>
<dbReference type="PANTHER" id="PTHR46577:SF1">
    <property type="entry name" value="HTH-TYPE TRANSCRIPTIONAL REGULATORY PROTEIN GABR"/>
    <property type="match status" value="1"/>
</dbReference>
<keyword evidence="8" id="KW-0032">Aminotransferase</keyword>
<name>A0A2W7N9W2_9RHOB</name>
<organism evidence="8 9">
    <name type="scientific">Palleronia aestuarii</name>
    <dbReference type="NCBI Taxonomy" id="568105"/>
    <lineage>
        <taxon>Bacteria</taxon>
        <taxon>Pseudomonadati</taxon>
        <taxon>Pseudomonadota</taxon>
        <taxon>Alphaproteobacteria</taxon>
        <taxon>Rhodobacterales</taxon>
        <taxon>Roseobacteraceae</taxon>
        <taxon>Palleronia</taxon>
    </lineage>
</organism>
<dbReference type="GO" id="GO:0003700">
    <property type="term" value="F:DNA-binding transcription factor activity"/>
    <property type="evidence" value="ECO:0007669"/>
    <property type="project" value="InterPro"/>
</dbReference>
<dbReference type="InterPro" id="IPR015424">
    <property type="entry name" value="PyrdxlP-dep_Trfase"/>
</dbReference>
<dbReference type="RefSeq" id="WP_111538279.1">
    <property type="nucleotide sequence ID" value="NZ_QKZL01000017.1"/>
</dbReference>
<evidence type="ECO:0000256" key="3">
    <source>
        <dbReference type="ARBA" id="ARBA00023015"/>
    </source>
</evidence>
<dbReference type="InterPro" id="IPR000524">
    <property type="entry name" value="Tscrpt_reg_HTH_GntR"/>
</dbReference>
<keyword evidence="9" id="KW-1185">Reference proteome</keyword>
<evidence type="ECO:0000313" key="9">
    <source>
        <dbReference type="Proteomes" id="UP000248916"/>
    </source>
</evidence>
<comment type="similarity">
    <text evidence="1">In the C-terminal section; belongs to the class-I pyridoxal-phosphate-dependent aminotransferase family.</text>
</comment>
<dbReference type="Gene3D" id="1.10.10.10">
    <property type="entry name" value="Winged helix-like DNA-binding domain superfamily/Winged helix DNA-binding domain"/>
    <property type="match status" value="1"/>
</dbReference>
<dbReference type="GO" id="GO:0008483">
    <property type="term" value="F:transaminase activity"/>
    <property type="evidence" value="ECO:0007669"/>
    <property type="project" value="UniProtKB-KW"/>
</dbReference>
<evidence type="ECO:0000259" key="7">
    <source>
        <dbReference type="PROSITE" id="PS50949"/>
    </source>
</evidence>
<dbReference type="Proteomes" id="UP000248916">
    <property type="component" value="Unassembled WGS sequence"/>
</dbReference>
<dbReference type="CDD" id="cd00609">
    <property type="entry name" value="AAT_like"/>
    <property type="match status" value="1"/>
</dbReference>
<dbReference type="SMART" id="SM00345">
    <property type="entry name" value="HTH_GNTR"/>
    <property type="match status" value="1"/>
</dbReference>
<evidence type="ECO:0000256" key="6">
    <source>
        <dbReference type="SAM" id="MobiDB-lite"/>
    </source>
</evidence>
<dbReference type="EMBL" id="QKZL01000017">
    <property type="protein sequence ID" value="PZX13654.1"/>
    <property type="molecule type" value="Genomic_DNA"/>
</dbReference>
<keyword evidence="2" id="KW-0663">Pyridoxal phosphate</keyword>
<dbReference type="Gene3D" id="3.40.640.10">
    <property type="entry name" value="Type I PLP-dependent aspartate aminotransferase-like (Major domain)"/>
    <property type="match status" value="1"/>
</dbReference>
<dbReference type="InterPro" id="IPR036390">
    <property type="entry name" value="WH_DNA-bd_sf"/>
</dbReference>
<accession>A0A2W7N9W2</accession>
<keyword evidence="5" id="KW-0804">Transcription</keyword>
<protein>
    <submittedName>
        <fullName evidence="8">GntR family transcriptional regulator/MocR family aminotransferase</fullName>
    </submittedName>
</protein>
<feature type="region of interest" description="Disordered" evidence="6">
    <location>
        <begin position="108"/>
        <end position="135"/>
    </location>
</feature>
<reference evidence="8 9" key="1">
    <citation type="submission" date="2018-06" db="EMBL/GenBank/DDBJ databases">
        <title>Genomic Encyclopedia of Archaeal and Bacterial Type Strains, Phase II (KMG-II): from individual species to whole genera.</title>
        <authorList>
            <person name="Goeker M."/>
        </authorList>
    </citation>
    <scope>NUCLEOTIDE SEQUENCE [LARGE SCALE GENOMIC DNA]</scope>
    <source>
        <strain evidence="8 9">DSM 22009</strain>
    </source>
</reference>